<evidence type="ECO:0000256" key="1">
    <source>
        <dbReference type="ARBA" id="ARBA00023235"/>
    </source>
</evidence>
<dbReference type="Gene3D" id="3.30.70.580">
    <property type="entry name" value="Pseudouridine synthase I, catalytic domain, N-terminal subdomain"/>
    <property type="match status" value="1"/>
</dbReference>
<dbReference type="KEGG" id="mfy:HH212_15785"/>
<protein>
    <recommendedName>
        <fullName evidence="5">Dual-specificity RNA pseudouridine synthase RluF</fullName>
        <ecNumber evidence="4">5.4.99.21</ecNumber>
    </recommendedName>
    <alternativeName>
        <fullName evidence="7">23S rRNA pseudouridine(2604) synthase</fullName>
    </alternativeName>
    <alternativeName>
        <fullName evidence="9">Ribosomal large subunit pseudouridine synthase F</fullName>
    </alternativeName>
    <alternativeName>
        <fullName evidence="8">rRNA pseudouridylate synthase F</fullName>
    </alternativeName>
    <alternativeName>
        <fullName evidence="10">rRNA-uridine isomerase F</fullName>
    </alternativeName>
    <alternativeName>
        <fullName evidence="6">tRNA(Tyr) pseudouridine(35) synthase</fullName>
    </alternativeName>
</protein>
<dbReference type="AlphaFoldDB" id="A0A7Z2VXX3"/>
<gene>
    <name evidence="14" type="ORF">HH212_15785</name>
</gene>
<dbReference type="GO" id="GO:0160138">
    <property type="term" value="F:23S rRNA pseudouridine(2604) synthase activity"/>
    <property type="evidence" value="ECO:0007669"/>
    <property type="project" value="UniProtKB-EC"/>
</dbReference>
<dbReference type="InterPro" id="IPR006145">
    <property type="entry name" value="PsdUridine_synth_RsuA/RluA"/>
</dbReference>
<evidence type="ECO:0000256" key="4">
    <source>
        <dbReference type="ARBA" id="ARBA00038922"/>
    </source>
</evidence>
<evidence type="ECO:0000256" key="2">
    <source>
        <dbReference type="ARBA" id="ARBA00036390"/>
    </source>
</evidence>
<reference evidence="14 15" key="1">
    <citation type="submission" date="2020-04" db="EMBL/GenBank/DDBJ databases">
        <title>Genome sequencing of novel species.</title>
        <authorList>
            <person name="Heo J."/>
            <person name="Kim S.-J."/>
            <person name="Kim J.-S."/>
            <person name="Hong S.-B."/>
            <person name="Kwon S.-W."/>
        </authorList>
    </citation>
    <scope>NUCLEOTIDE SEQUENCE [LARGE SCALE GENOMIC DNA]</scope>
    <source>
        <strain evidence="14 15">GN2-R2</strain>
    </source>
</reference>
<dbReference type="PROSITE" id="PS50889">
    <property type="entry name" value="S4"/>
    <property type="match status" value="1"/>
</dbReference>
<keyword evidence="1" id="KW-0413">Isomerase</keyword>
<dbReference type="SUPFAM" id="SSF55174">
    <property type="entry name" value="Alpha-L RNA-binding motif"/>
    <property type="match status" value="1"/>
</dbReference>
<dbReference type="InterPro" id="IPR020094">
    <property type="entry name" value="TruA/RsuA/RluB/E/F_N"/>
</dbReference>
<dbReference type="GO" id="GO:0000455">
    <property type="term" value="P:enzyme-directed rRNA pseudouridine synthesis"/>
    <property type="evidence" value="ECO:0007669"/>
    <property type="project" value="UniProtKB-ARBA"/>
</dbReference>
<dbReference type="InterPro" id="IPR020103">
    <property type="entry name" value="PsdUridine_synth_cat_dom_sf"/>
</dbReference>
<evidence type="ECO:0000256" key="5">
    <source>
        <dbReference type="ARBA" id="ARBA00039989"/>
    </source>
</evidence>
<dbReference type="EC" id="5.4.99.21" evidence="4"/>
<proteinExistence type="predicted"/>
<feature type="domain" description="RNA-binding S4" evidence="13">
    <location>
        <begin position="27"/>
        <end position="68"/>
    </location>
</feature>
<dbReference type="InterPro" id="IPR002942">
    <property type="entry name" value="S4_RNA-bd"/>
</dbReference>
<dbReference type="PANTHER" id="PTHR47683:SF2">
    <property type="entry name" value="RNA-BINDING S4 DOMAIN-CONTAINING PROTEIN"/>
    <property type="match status" value="1"/>
</dbReference>
<evidence type="ECO:0000256" key="6">
    <source>
        <dbReference type="ARBA" id="ARBA00041420"/>
    </source>
</evidence>
<evidence type="ECO:0000256" key="9">
    <source>
        <dbReference type="ARBA" id="ARBA00042890"/>
    </source>
</evidence>
<sequence length="261" mass="27044">MSATREGNQGVGVDARLDEAAGGEGIRLAKRVAAQVPCSRAEAERYIAGGWVGVDGAVVEDPATRVTPAQAVALLPGATAEEPLPVTILLHKPAGVACSALAADPAAHLSAATLAPAQGGPGDQRFLQRHLARLTLATPLDTEASGLVVLSQDWRMLRKLVDDGARIEHEYVVETAAAVGDEALQAVGAAFAGGNAAVKVSRQSEARLRIAGKGIAPSRVGAACRAAGLEVKAIRRLRVGRIAVGSLAAGRWRYLQEFERF</sequence>
<comment type="catalytic activity">
    <reaction evidence="3">
        <text>uridine(2604) in 23S rRNA = pseudouridine(2604) in 23S rRNA</text>
        <dbReference type="Rhea" id="RHEA:38875"/>
        <dbReference type="Rhea" id="RHEA-COMP:10093"/>
        <dbReference type="Rhea" id="RHEA-COMP:10094"/>
        <dbReference type="ChEBI" id="CHEBI:65314"/>
        <dbReference type="ChEBI" id="CHEBI:65315"/>
        <dbReference type="EC" id="5.4.99.21"/>
    </reaction>
</comment>
<keyword evidence="15" id="KW-1185">Reference proteome</keyword>
<dbReference type="Proteomes" id="UP000502415">
    <property type="component" value="Chromosome"/>
</dbReference>
<dbReference type="Pfam" id="PF00849">
    <property type="entry name" value="PseudoU_synth_2"/>
    <property type="match status" value="1"/>
</dbReference>
<evidence type="ECO:0000259" key="12">
    <source>
        <dbReference type="Pfam" id="PF00849"/>
    </source>
</evidence>
<dbReference type="Gene3D" id="3.30.70.1560">
    <property type="entry name" value="Alpha-L RNA-binding motif"/>
    <property type="match status" value="1"/>
</dbReference>
<evidence type="ECO:0000256" key="11">
    <source>
        <dbReference type="PROSITE-ProRule" id="PRU00182"/>
    </source>
</evidence>
<evidence type="ECO:0000313" key="14">
    <source>
        <dbReference type="EMBL" id="QJE01311.1"/>
    </source>
</evidence>
<dbReference type="PANTHER" id="PTHR47683">
    <property type="entry name" value="PSEUDOURIDINE SYNTHASE FAMILY PROTEIN-RELATED"/>
    <property type="match status" value="1"/>
</dbReference>
<accession>A0A7Z2VXX3</accession>
<dbReference type="InterPro" id="IPR050343">
    <property type="entry name" value="RsuA_PseudoU_synthase"/>
</dbReference>
<dbReference type="RefSeq" id="WP_170203338.1">
    <property type="nucleotide sequence ID" value="NZ_CP051685.1"/>
</dbReference>
<organism evidence="14 15">
    <name type="scientific">Massilia forsythiae</name>
    <dbReference type="NCBI Taxonomy" id="2728020"/>
    <lineage>
        <taxon>Bacteria</taxon>
        <taxon>Pseudomonadati</taxon>
        <taxon>Pseudomonadota</taxon>
        <taxon>Betaproteobacteria</taxon>
        <taxon>Burkholderiales</taxon>
        <taxon>Oxalobacteraceae</taxon>
        <taxon>Telluria group</taxon>
        <taxon>Massilia</taxon>
    </lineage>
</organism>
<dbReference type="EMBL" id="CP051685">
    <property type="protein sequence ID" value="QJE01311.1"/>
    <property type="molecule type" value="Genomic_DNA"/>
</dbReference>
<dbReference type="GO" id="GO:0003723">
    <property type="term" value="F:RNA binding"/>
    <property type="evidence" value="ECO:0007669"/>
    <property type="project" value="UniProtKB-KW"/>
</dbReference>
<dbReference type="Gene3D" id="3.10.290.10">
    <property type="entry name" value="RNA-binding S4 domain"/>
    <property type="match status" value="1"/>
</dbReference>
<feature type="domain" description="Pseudouridine synthase RsuA/RluA-like" evidence="12">
    <location>
        <begin position="88"/>
        <end position="177"/>
    </location>
</feature>
<dbReference type="CDD" id="cd00165">
    <property type="entry name" value="S4"/>
    <property type="match status" value="1"/>
</dbReference>
<dbReference type="Pfam" id="PF01479">
    <property type="entry name" value="S4"/>
    <property type="match status" value="1"/>
</dbReference>
<evidence type="ECO:0000256" key="7">
    <source>
        <dbReference type="ARBA" id="ARBA00041697"/>
    </source>
</evidence>
<name>A0A7Z2VXX3_9BURK</name>
<keyword evidence="11" id="KW-0694">RNA-binding</keyword>
<dbReference type="SUPFAM" id="SSF55120">
    <property type="entry name" value="Pseudouridine synthase"/>
    <property type="match status" value="1"/>
</dbReference>
<dbReference type="InterPro" id="IPR042092">
    <property type="entry name" value="PsdUridine_s_RsuA/RluB/E/F_cat"/>
</dbReference>
<evidence type="ECO:0000259" key="13">
    <source>
        <dbReference type="Pfam" id="PF01479"/>
    </source>
</evidence>
<evidence type="ECO:0000313" key="15">
    <source>
        <dbReference type="Proteomes" id="UP000502415"/>
    </source>
</evidence>
<comment type="catalytic activity">
    <reaction evidence="2">
        <text>uridine(35) in tRNA(Tyr) = pseudouridine(35) in tRNA(Tyr)</text>
        <dbReference type="Rhea" id="RHEA:60556"/>
        <dbReference type="Rhea" id="RHEA-COMP:15607"/>
        <dbReference type="Rhea" id="RHEA-COMP:15608"/>
        <dbReference type="ChEBI" id="CHEBI:65314"/>
        <dbReference type="ChEBI" id="CHEBI:65315"/>
    </reaction>
</comment>
<evidence type="ECO:0000256" key="3">
    <source>
        <dbReference type="ARBA" id="ARBA00036535"/>
    </source>
</evidence>
<evidence type="ECO:0000256" key="10">
    <source>
        <dbReference type="ARBA" id="ARBA00043147"/>
    </source>
</evidence>
<dbReference type="InterPro" id="IPR036986">
    <property type="entry name" value="S4_RNA-bd_sf"/>
</dbReference>
<evidence type="ECO:0000256" key="8">
    <source>
        <dbReference type="ARBA" id="ARBA00042843"/>
    </source>
</evidence>